<dbReference type="Proteomes" id="UP001162501">
    <property type="component" value="Chromosome 20"/>
</dbReference>
<accession>A0AC59YWM8</accession>
<name>A0AC59YWM8_RANTA</name>
<reference evidence="1" key="2">
    <citation type="submission" date="2025-03" db="EMBL/GenBank/DDBJ databases">
        <authorList>
            <consortium name="ELIXIR-Norway"/>
            <consortium name="Elixir Norway"/>
        </authorList>
    </citation>
    <scope>NUCLEOTIDE SEQUENCE</scope>
</reference>
<evidence type="ECO:0000313" key="2">
    <source>
        <dbReference type="Proteomes" id="UP001162501"/>
    </source>
</evidence>
<sequence>MPRLPQSLRQTQRSSDPPGLAPGLFSSRLPAPPFVGLCFWTQALKHAMISRMIHLSPSVEPGPCLSKSLFGSRMCHRLGLVCFPPLWQLPMRWVCFFCDFTSRKQDPHLQNGCWSGSEIVPVKCLLHGRRQGSSLSGWSPSALPALPELLMTVSQGPSLNSSSQPLINTQNDSLNYLSPLVDILNEMGPKHHQISREMQVKTTMSYHPLPVRIAIIKKTKDNESWQGRGKKGNSCALLAGMSTGAATVENSMEASQKIKNRATIWFSNSPYGYVSKGNETSISKSHLESHVYHSITYNSQDMETV</sequence>
<protein>
    <submittedName>
        <fullName evidence="1">Uncharacterized protein</fullName>
    </submittedName>
</protein>
<organism evidence="1 2">
    <name type="scientific">Rangifer tarandus platyrhynchus</name>
    <name type="common">Svalbard reindeer</name>
    <dbReference type="NCBI Taxonomy" id="3082113"/>
    <lineage>
        <taxon>Eukaryota</taxon>
        <taxon>Metazoa</taxon>
        <taxon>Chordata</taxon>
        <taxon>Craniata</taxon>
        <taxon>Vertebrata</taxon>
        <taxon>Euteleostomi</taxon>
        <taxon>Mammalia</taxon>
        <taxon>Eutheria</taxon>
        <taxon>Laurasiatheria</taxon>
        <taxon>Artiodactyla</taxon>
        <taxon>Ruminantia</taxon>
        <taxon>Pecora</taxon>
        <taxon>Cervidae</taxon>
        <taxon>Odocoileinae</taxon>
        <taxon>Rangifer</taxon>
    </lineage>
</organism>
<reference evidence="1" key="1">
    <citation type="submission" date="2023-05" db="EMBL/GenBank/DDBJ databases">
        <authorList>
            <consortium name="ELIXIR-Norway"/>
        </authorList>
    </citation>
    <scope>NUCLEOTIDE SEQUENCE</scope>
</reference>
<gene>
    <name evidence="1" type="ORF">MRATA1EN22A_LOCUS11131</name>
</gene>
<proteinExistence type="predicted"/>
<evidence type="ECO:0000313" key="1">
    <source>
        <dbReference type="EMBL" id="CAN0039071.1"/>
    </source>
</evidence>
<dbReference type="EMBL" id="OX596104">
    <property type="protein sequence ID" value="CAN0039071.1"/>
    <property type="molecule type" value="Genomic_DNA"/>
</dbReference>